<dbReference type="EMBL" id="JACEIK010002873">
    <property type="protein sequence ID" value="MCD9639242.1"/>
    <property type="molecule type" value="Genomic_DNA"/>
</dbReference>
<protein>
    <submittedName>
        <fullName evidence="2">Uncharacterized protein</fullName>
    </submittedName>
</protein>
<organism evidence="2 3">
    <name type="scientific">Datura stramonium</name>
    <name type="common">Jimsonweed</name>
    <name type="synonym">Common thornapple</name>
    <dbReference type="NCBI Taxonomy" id="4076"/>
    <lineage>
        <taxon>Eukaryota</taxon>
        <taxon>Viridiplantae</taxon>
        <taxon>Streptophyta</taxon>
        <taxon>Embryophyta</taxon>
        <taxon>Tracheophyta</taxon>
        <taxon>Spermatophyta</taxon>
        <taxon>Magnoliopsida</taxon>
        <taxon>eudicotyledons</taxon>
        <taxon>Gunneridae</taxon>
        <taxon>Pentapetalae</taxon>
        <taxon>asterids</taxon>
        <taxon>lamiids</taxon>
        <taxon>Solanales</taxon>
        <taxon>Solanaceae</taxon>
        <taxon>Solanoideae</taxon>
        <taxon>Datureae</taxon>
        <taxon>Datura</taxon>
    </lineage>
</organism>
<reference evidence="2 3" key="1">
    <citation type="journal article" date="2021" name="BMC Genomics">
        <title>Datura genome reveals duplications of psychoactive alkaloid biosynthetic genes and high mutation rate following tissue culture.</title>
        <authorList>
            <person name="Rajewski A."/>
            <person name="Carter-House D."/>
            <person name="Stajich J."/>
            <person name="Litt A."/>
        </authorList>
    </citation>
    <scope>NUCLEOTIDE SEQUENCE [LARGE SCALE GENOMIC DNA]</scope>
    <source>
        <strain evidence="2">AR-01</strain>
    </source>
</reference>
<feature type="compositionally biased region" description="Polar residues" evidence="1">
    <location>
        <begin position="15"/>
        <end position="26"/>
    </location>
</feature>
<evidence type="ECO:0000256" key="1">
    <source>
        <dbReference type="SAM" id="MobiDB-lite"/>
    </source>
</evidence>
<dbReference type="Proteomes" id="UP000823775">
    <property type="component" value="Unassembled WGS sequence"/>
</dbReference>
<feature type="compositionally biased region" description="Basic residues" evidence="1">
    <location>
        <begin position="1"/>
        <end position="12"/>
    </location>
</feature>
<feature type="region of interest" description="Disordered" evidence="1">
    <location>
        <begin position="1"/>
        <end position="42"/>
    </location>
</feature>
<evidence type="ECO:0000313" key="3">
    <source>
        <dbReference type="Proteomes" id="UP000823775"/>
    </source>
</evidence>
<name>A0ABS8UWW0_DATST</name>
<evidence type="ECO:0000313" key="2">
    <source>
        <dbReference type="EMBL" id="MCD9639242.1"/>
    </source>
</evidence>
<gene>
    <name evidence="2" type="ORF">HAX54_023645</name>
</gene>
<accession>A0ABS8UWW0</accession>
<keyword evidence="3" id="KW-1185">Reference proteome</keyword>
<proteinExistence type="predicted"/>
<comment type="caution">
    <text evidence="2">The sequence shown here is derived from an EMBL/GenBank/DDBJ whole genome shotgun (WGS) entry which is preliminary data.</text>
</comment>
<sequence length="73" mass="8194">MAGKRRRGRPRKTMQPVSSRASTDSSDQLKRDSPVPIVPLPEQKEDNWTRLFSSNRATANGLALKYVTPEVVN</sequence>